<evidence type="ECO:0000313" key="3">
    <source>
        <dbReference type="Proteomes" id="UP001652620"/>
    </source>
</evidence>
<proteinExistence type="predicted"/>
<feature type="region of interest" description="Disordered" evidence="1">
    <location>
        <begin position="226"/>
        <end position="248"/>
    </location>
</feature>
<feature type="region of interest" description="Disordered" evidence="1">
    <location>
        <begin position="1"/>
        <end position="26"/>
    </location>
</feature>
<dbReference type="Pfam" id="PF23055">
    <property type="entry name" value="DUF7041"/>
    <property type="match status" value="1"/>
</dbReference>
<dbReference type="PANTHER" id="PTHR33327:SF3">
    <property type="entry name" value="RNA-DIRECTED DNA POLYMERASE"/>
    <property type="match status" value="1"/>
</dbReference>
<name>A0ABM3JX69_BACDO</name>
<organism evidence="3 4">
    <name type="scientific">Bactrocera dorsalis</name>
    <name type="common">Oriental fruit fly</name>
    <name type="synonym">Dacus dorsalis</name>
    <dbReference type="NCBI Taxonomy" id="27457"/>
    <lineage>
        <taxon>Eukaryota</taxon>
        <taxon>Metazoa</taxon>
        <taxon>Ecdysozoa</taxon>
        <taxon>Arthropoda</taxon>
        <taxon>Hexapoda</taxon>
        <taxon>Insecta</taxon>
        <taxon>Pterygota</taxon>
        <taxon>Neoptera</taxon>
        <taxon>Endopterygota</taxon>
        <taxon>Diptera</taxon>
        <taxon>Brachycera</taxon>
        <taxon>Muscomorpha</taxon>
        <taxon>Tephritoidea</taxon>
        <taxon>Tephritidae</taxon>
        <taxon>Bactrocera</taxon>
        <taxon>Bactrocera</taxon>
    </lineage>
</organism>
<keyword evidence="3" id="KW-1185">Reference proteome</keyword>
<dbReference type="PANTHER" id="PTHR33327">
    <property type="entry name" value="ENDONUCLEASE"/>
    <property type="match status" value="1"/>
</dbReference>
<evidence type="ECO:0000259" key="2">
    <source>
        <dbReference type="Pfam" id="PF23055"/>
    </source>
</evidence>
<gene>
    <name evidence="4" type="primary">LOC125778731</name>
</gene>
<accession>A0ABM3JX69</accession>
<protein>
    <submittedName>
        <fullName evidence="4">Uncharacterized protein LOC125778731</fullName>
    </submittedName>
</protein>
<dbReference type="InterPro" id="IPR055469">
    <property type="entry name" value="DUF7041"/>
</dbReference>
<sequence length="275" mass="31223">MTEEEAVSQVAQNLQHRDQGAEDTQNRNVEVAKVSIRIPPFWHAKPELWMAQVESQFIAAGITSDKTKYHTVVAAIESNVLAQISDIILNPPNSELYTTLKNRIITQFADSEQKRVKKLLQEQELGDMRPSQLLREMRSLAGSEINDNILKSIWMSRLPSNMRLIISISNEPLDKVALLADKICEVSDTPHVHVVETPDTAARSQSSIEQQLAEITKEIASIKANINRRHRSRSRNRPPSRSDMQNNNSNGLCWYHHKFGNDAKKCRNPCVKKLN</sequence>
<evidence type="ECO:0000313" key="4">
    <source>
        <dbReference type="RefSeq" id="XP_049313823.1"/>
    </source>
</evidence>
<dbReference type="Proteomes" id="UP001652620">
    <property type="component" value="Chromosome 5"/>
</dbReference>
<dbReference type="RefSeq" id="XP_049313823.1">
    <property type="nucleotide sequence ID" value="XM_049457866.1"/>
</dbReference>
<dbReference type="GeneID" id="125778731"/>
<reference evidence="4" key="1">
    <citation type="submission" date="2025-08" db="UniProtKB">
        <authorList>
            <consortium name="RefSeq"/>
        </authorList>
    </citation>
    <scope>IDENTIFICATION</scope>
    <source>
        <tissue evidence="4">Adult</tissue>
    </source>
</reference>
<feature type="domain" description="DUF7041" evidence="2">
    <location>
        <begin position="38"/>
        <end position="121"/>
    </location>
</feature>
<evidence type="ECO:0000256" key="1">
    <source>
        <dbReference type="SAM" id="MobiDB-lite"/>
    </source>
</evidence>
<feature type="compositionally biased region" description="Basic residues" evidence="1">
    <location>
        <begin position="226"/>
        <end position="238"/>
    </location>
</feature>